<dbReference type="GO" id="GO:0046872">
    <property type="term" value="F:metal ion binding"/>
    <property type="evidence" value="ECO:0007669"/>
    <property type="project" value="UniProtKB-KW"/>
</dbReference>
<comment type="caution">
    <text evidence="10">The sequence shown here is derived from an EMBL/GenBank/DDBJ whole genome shotgun (WGS) entry which is preliminary data.</text>
</comment>
<sequence>MEIEVVSLNDKRNQWKGKLTALALSGILAAGAVWAPAQRAQAVDVWGAAAQALGVFGAYKSALSSILSMGNNVSAQIQSRRQDLKENGEDPNRHDRQVVDRVMTQLTEQGEYALKVNSLPFVWSVNNSREFNASCYPTNYVSINRALVRGLNLDPDELAAVLAHEMTHGIEQHSAHNYAKAVAQYYGMAFLNMDAGLMDWNKLNGLASYSIAKNVTLPTEYDADEGGFYIMASAGFNPGGGAAAMARMAHYLTYETQNVLEYQDPDPKNKNQENYNDHPDTDLREQKLARMMSDYGCGHVTVRDRRDIYIDGQKLLSADWTDDTYDNTWENAYYVAGAIAKAFHDYDSPDGWAFRSDGRGGMTCLPETRVNQTLQYFLAADHAGARLRDLVVQAYAGEEKSGARKKMKQAEAARRKNIQKVKEEVLGADPRDVKNMRGNADAYSDYGMGDKAMFLMNRVFAARHPENEAENYAIRGRAKAVQGDFQAALADSDQSIRLDPKNVYNFLNRADVYRMAGDREAALRDLDQAKKVDGSNLYSWLMSAQICDEMADHANALTNYREFYRLQPKAFRQIPEEYLKDISEKDCQTLRKEKADARKKLEKQIRDEKKAADKKAAEKKKASR</sequence>
<dbReference type="Gene3D" id="3.30.2010.10">
    <property type="entry name" value="Metalloproteases ('zincins'), catalytic domain"/>
    <property type="match status" value="1"/>
</dbReference>
<evidence type="ECO:0000313" key="11">
    <source>
        <dbReference type="Proteomes" id="UP000430222"/>
    </source>
</evidence>
<dbReference type="GO" id="GO:0004222">
    <property type="term" value="F:metalloendopeptidase activity"/>
    <property type="evidence" value="ECO:0007669"/>
    <property type="project" value="InterPro"/>
</dbReference>
<dbReference type="SUPFAM" id="SSF48452">
    <property type="entry name" value="TPR-like"/>
    <property type="match status" value="1"/>
</dbReference>
<dbReference type="InterPro" id="IPR011990">
    <property type="entry name" value="TPR-like_helical_dom_sf"/>
</dbReference>
<dbReference type="EMBL" id="VUNL01000012">
    <property type="protein sequence ID" value="MSV25591.1"/>
    <property type="molecule type" value="Genomic_DNA"/>
</dbReference>
<evidence type="ECO:0000256" key="7">
    <source>
        <dbReference type="PROSITE-ProRule" id="PRU00339"/>
    </source>
</evidence>
<feature type="repeat" description="TPR" evidence="7">
    <location>
        <begin position="469"/>
        <end position="502"/>
    </location>
</feature>
<comment type="cofactor">
    <cofactor evidence="1">
        <name>Zn(2+)</name>
        <dbReference type="ChEBI" id="CHEBI:29105"/>
    </cofactor>
</comment>
<evidence type="ECO:0000256" key="3">
    <source>
        <dbReference type="ARBA" id="ARBA00022723"/>
    </source>
</evidence>
<dbReference type="Pfam" id="PF01435">
    <property type="entry name" value="Peptidase_M48"/>
    <property type="match status" value="1"/>
</dbReference>
<evidence type="ECO:0000313" key="10">
    <source>
        <dbReference type="EMBL" id="MSV25591.1"/>
    </source>
</evidence>
<gene>
    <name evidence="10" type="ORF">FYJ78_10530</name>
</gene>
<evidence type="ECO:0000256" key="8">
    <source>
        <dbReference type="SAM" id="MobiDB-lite"/>
    </source>
</evidence>
<dbReference type="GO" id="GO:0051603">
    <property type="term" value="P:proteolysis involved in protein catabolic process"/>
    <property type="evidence" value="ECO:0007669"/>
    <property type="project" value="TreeGrafter"/>
</dbReference>
<dbReference type="PANTHER" id="PTHR22726:SF1">
    <property type="entry name" value="METALLOENDOPEPTIDASE OMA1, MITOCHONDRIAL"/>
    <property type="match status" value="1"/>
</dbReference>
<keyword evidence="4" id="KW-0378">Hydrolase</keyword>
<keyword evidence="7" id="KW-0802">TPR repeat</keyword>
<feature type="region of interest" description="Disordered" evidence="8">
    <location>
        <begin position="596"/>
        <end position="624"/>
    </location>
</feature>
<keyword evidence="2 10" id="KW-0645">Protease</keyword>
<dbReference type="InterPro" id="IPR051156">
    <property type="entry name" value="Mito/Outer_Membr_Metalloprot"/>
</dbReference>
<evidence type="ECO:0000256" key="2">
    <source>
        <dbReference type="ARBA" id="ARBA00022670"/>
    </source>
</evidence>
<name>A0A6I2V0Y1_9FIRM</name>
<dbReference type="InterPro" id="IPR019734">
    <property type="entry name" value="TPR_rpt"/>
</dbReference>
<evidence type="ECO:0000256" key="1">
    <source>
        <dbReference type="ARBA" id="ARBA00001947"/>
    </source>
</evidence>
<evidence type="ECO:0000259" key="9">
    <source>
        <dbReference type="Pfam" id="PF01435"/>
    </source>
</evidence>
<dbReference type="Proteomes" id="UP000430222">
    <property type="component" value="Unassembled WGS sequence"/>
</dbReference>
<dbReference type="PANTHER" id="PTHR22726">
    <property type="entry name" value="METALLOENDOPEPTIDASE OMA1"/>
    <property type="match status" value="1"/>
</dbReference>
<evidence type="ECO:0000256" key="6">
    <source>
        <dbReference type="ARBA" id="ARBA00023049"/>
    </source>
</evidence>
<dbReference type="AlphaFoldDB" id="A0A6I2V0Y1"/>
<keyword evidence="3" id="KW-0479">Metal-binding</keyword>
<dbReference type="CDD" id="cd07324">
    <property type="entry name" value="M48C_Oma1-like"/>
    <property type="match status" value="1"/>
</dbReference>
<evidence type="ECO:0000256" key="5">
    <source>
        <dbReference type="ARBA" id="ARBA00022833"/>
    </source>
</evidence>
<dbReference type="Gene3D" id="1.25.40.10">
    <property type="entry name" value="Tetratricopeptide repeat domain"/>
    <property type="match status" value="1"/>
</dbReference>
<organism evidence="10 11">
    <name type="scientific">Selenomonas montiformis</name>
    <dbReference type="NCBI Taxonomy" id="2652285"/>
    <lineage>
        <taxon>Bacteria</taxon>
        <taxon>Bacillati</taxon>
        <taxon>Bacillota</taxon>
        <taxon>Negativicutes</taxon>
        <taxon>Selenomonadales</taxon>
        <taxon>Selenomonadaceae</taxon>
        <taxon>Selenomonas</taxon>
    </lineage>
</organism>
<dbReference type="GO" id="GO:0016020">
    <property type="term" value="C:membrane"/>
    <property type="evidence" value="ECO:0007669"/>
    <property type="project" value="TreeGrafter"/>
</dbReference>
<feature type="domain" description="Peptidase M48" evidence="9">
    <location>
        <begin position="115"/>
        <end position="289"/>
    </location>
</feature>
<keyword evidence="6 10" id="KW-0482">Metalloprotease</keyword>
<dbReference type="PROSITE" id="PS50005">
    <property type="entry name" value="TPR"/>
    <property type="match status" value="1"/>
</dbReference>
<proteinExistence type="predicted"/>
<evidence type="ECO:0000256" key="4">
    <source>
        <dbReference type="ARBA" id="ARBA00022801"/>
    </source>
</evidence>
<keyword evidence="5" id="KW-0862">Zinc</keyword>
<dbReference type="RefSeq" id="WP_154621349.1">
    <property type="nucleotide sequence ID" value="NZ_VUNL01000012.1"/>
</dbReference>
<keyword evidence="11" id="KW-1185">Reference proteome</keyword>
<dbReference type="InterPro" id="IPR001915">
    <property type="entry name" value="Peptidase_M48"/>
</dbReference>
<reference evidence="10 11" key="1">
    <citation type="submission" date="2019-08" db="EMBL/GenBank/DDBJ databases">
        <title>In-depth cultivation of the pig gut microbiome towards novel bacterial diversity and tailored functional studies.</title>
        <authorList>
            <person name="Wylensek D."/>
            <person name="Hitch T.C.A."/>
            <person name="Clavel T."/>
        </authorList>
    </citation>
    <scope>NUCLEOTIDE SEQUENCE [LARGE SCALE GENOMIC DNA]</scope>
    <source>
        <strain evidence="11">WCA-380-WT-3B3</strain>
    </source>
</reference>
<accession>A0A6I2V0Y1</accession>
<dbReference type="SMART" id="SM00028">
    <property type="entry name" value="TPR"/>
    <property type="match status" value="2"/>
</dbReference>
<protein>
    <submittedName>
        <fullName evidence="10">M48 family metalloprotease</fullName>
    </submittedName>
</protein>